<evidence type="ECO:0000313" key="6">
    <source>
        <dbReference type="Proteomes" id="UP000011083"/>
    </source>
</evidence>
<evidence type="ECO:0000256" key="3">
    <source>
        <dbReference type="PROSITE-ProRule" id="PRU00703"/>
    </source>
</evidence>
<dbReference type="KEGG" id="acan:ACA1_232430"/>
<dbReference type="SMART" id="SM00116">
    <property type="entry name" value="CBS"/>
    <property type="match status" value="4"/>
</dbReference>
<evidence type="ECO:0000259" key="4">
    <source>
        <dbReference type="PROSITE" id="PS51371"/>
    </source>
</evidence>
<accession>L8H104</accession>
<organism evidence="5 6">
    <name type="scientific">Acanthamoeba castellanii (strain ATCC 30010 / Neff)</name>
    <dbReference type="NCBI Taxonomy" id="1257118"/>
    <lineage>
        <taxon>Eukaryota</taxon>
        <taxon>Amoebozoa</taxon>
        <taxon>Discosea</taxon>
        <taxon>Longamoebia</taxon>
        <taxon>Centramoebida</taxon>
        <taxon>Acanthamoebidae</taxon>
        <taxon>Acanthamoeba</taxon>
    </lineage>
</organism>
<sequence>MERVNNLMVFDILPERKVVFLEHNINVQDTLSILDDKRISSAPVVNVSEGKFLGIVDMFDIVTCMLGVLPELKEGDDPSAVEWAGEHFAKTTMGQVIEATNTYEGFPIASNPVKRETFLPKVIELFWLGLHRLPVVNMENNIINVLTQSDLLAFMAQNMHLIGAIARKTLDECNIGRVAPQMARANEQTSVVVKRLHDKRITALPVVDDEGKIVANFSISDLKGITSKNFKDLLLPVKAFLDKRSSQEENFRCERSLHPLTVQRHDPLEETIYKMVATRVHRLWVVDDSNRPIGTVSTTDLMRAFLQL</sequence>
<protein>
    <submittedName>
        <fullName evidence="5">CBS domain containing protein</fullName>
    </submittedName>
</protein>
<name>L8H104_ACACF</name>
<dbReference type="RefSeq" id="XP_004340971.1">
    <property type="nucleotide sequence ID" value="XM_004340923.1"/>
</dbReference>
<dbReference type="OrthoDB" id="449052at2759"/>
<keyword evidence="6" id="KW-1185">Reference proteome</keyword>
<evidence type="ECO:0000256" key="1">
    <source>
        <dbReference type="ARBA" id="ARBA00022737"/>
    </source>
</evidence>
<dbReference type="Proteomes" id="UP000011083">
    <property type="component" value="Unassembled WGS sequence"/>
</dbReference>
<dbReference type="PANTHER" id="PTHR13780">
    <property type="entry name" value="AMP-ACTIVATED PROTEIN KINASE, GAMMA REGULATORY SUBUNIT"/>
    <property type="match status" value="1"/>
</dbReference>
<dbReference type="STRING" id="1257118.L8H104"/>
<dbReference type="PROSITE" id="PS51371">
    <property type="entry name" value="CBS"/>
    <property type="match status" value="3"/>
</dbReference>
<dbReference type="InterPro" id="IPR050511">
    <property type="entry name" value="AMPK_gamma/SDS23_families"/>
</dbReference>
<feature type="domain" description="CBS" evidence="4">
    <location>
        <begin position="253"/>
        <end position="308"/>
    </location>
</feature>
<dbReference type="SUPFAM" id="SSF54631">
    <property type="entry name" value="CBS-domain pair"/>
    <property type="match status" value="2"/>
</dbReference>
<reference evidence="5 6" key="1">
    <citation type="journal article" date="2013" name="Genome Biol.">
        <title>Genome of Acanthamoeba castellanii highlights extensive lateral gene transfer and early evolution of tyrosine kinase signaling.</title>
        <authorList>
            <person name="Clarke M."/>
            <person name="Lohan A.J."/>
            <person name="Liu B."/>
            <person name="Lagkouvardos I."/>
            <person name="Roy S."/>
            <person name="Zafar N."/>
            <person name="Bertelli C."/>
            <person name="Schilde C."/>
            <person name="Kianianmomeni A."/>
            <person name="Burglin T.R."/>
            <person name="Frech C."/>
            <person name="Turcotte B."/>
            <person name="Kopec K.O."/>
            <person name="Synnott J.M."/>
            <person name="Choo C."/>
            <person name="Paponov I."/>
            <person name="Finkler A."/>
            <person name="Soon Heng Tan C."/>
            <person name="Hutchins A.P."/>
            <person name="Weinmeier T."/>
            <person name="Rattei T."/>
            <person name="Chu J.S."/>
            <person name="Gimenez G."/>
            <person name="Irimia M."/>
            <person name="Rigden D.J."/>
            <person name="Fitzpatrick D.A."/>
            <person name="Lorenzo-Morales J."/>
            <person name="Bateman A."/>
            <person name="Chiu C.H."/>
            <person name="Tang P."/>
            <person name="Hegemann P."/>
            <person name="Fromm H."/>
            <person name="Raoult D."/>
            <person name="Greub G."/>
            <person name="Miranda-Saavedra D."/>
            <person name="Chen N."/>
            <person name="Nash P."/>
            <person name="Ginger M.L."/>
            <person name="Horn M."/>
            <person name="Schaap P."/>
            <person name="Caler L."/>
            <person name="Loftus B."/>
        </authorList>
    </citation>
    <scope>NUCLEOTIDE SEQUENCE [LARGE SCALE GENOMIC DNA]</scope>
    <source>
        <strain evidence="5 6">Neff</strain>
    </source>
</reference>
<evidence type="ECO:0000313" key="5">
    <source>
        <dbReference type="EMBL" id="ELR18907.1"/>
    </source>
</evidence>
<dbReference type="PANTHER" id="PTHR13780:SF36">
    <property type="entry name" value="CBS DOMAIN-CONTAINING PROTEIN"/>
    <property type="match status" value="1"/>
</dbReference>
<dbReference type="EMBL" id="KB007939">
    <property type="protein sequence ID" value="ELR18907.1"/>
    <property type="molecule type" value="Genomic_DNA"/>
</dbReference>
<gene>
    <name evidence="5" type="ORF">ACA1_232430</name>
</gene>
<dbReference type="OMA" id="MVAQNIH"/>
<dbReference type="AlphaFoldDB" id="L8H104"/>
<dbReference type="CDD" id="cd02205">
    <property type="entry name" value="CBS_pair_SF"/>
    <property type="match status" value="1"/>
</dbReference>
<dbReference type="InterPro" id="IPR000644">
    <property type="entry name" value="CBS_dom"/>
</dbReference>
<dbReference type="Pfam" id="PF00571">
    <property type="entry name" value="CBS"/>
    <property type="match status" value="4"/>
</dbReference>
<keyword evidence="1" id="KW-0677">Repeat</keyword>
<dbReference type="Gene3D" id="3.10.580.10">
    <property type="entry name" value="CBS-domain"/>
    <property type="match status" value="2"/>
</dbReference>
<dbReference type="VEuPathDB" id="AmoebaDB:ACA1_232430"/>
<dbReference type="InterPro" id="IPR046342">
    <property type="entry name" value="CBS_dom_sf"/>
</dbReference>
<proteinExistence type="predicted"/>
<evidence type="ECO:0000256" key="2">
    <source>
        <dbReference type="ARBA" id="ARBA00023122"/>
    </source>
</evidence>
<keyword evidence="2 3" id="KW-0129">CBS domain</keyword>
<feature type="domain" description="CBS" evidence="4">
    <location>
        <begin position="175"/>
        <end position="233"/>
    </location>
</feature>
<dbReference type="GeneID" id="14919878"/>
<feature type="domain" description="CBS" evidence="4">
    <location>
        <begin position="14"/>
        <end position="74"/>
    </location>
</feature>